<feature type="transmembrane region" description="Helical" evidence="6">
    <location>
        <begin position="175"/>
        <end position="196"/>
    </location>
</feature>
<keyword evidence="2" id="KW-1003">Cell membrane</keyword>
<evidence type="ECO:0000313" key="9">
    <source>
        <dbReference type="Proteomes" id="UP000177029"/>
    </source>
</evidence>
<gene>
    <name evidence="8" type="ORF">A2755_00735</name>
</gene>
<dbReference type="STRING" id="1802555.A2755_00735"/>
<evidence type="ECO:0000259" key="7">
    <source>
        <dbReference type="Pfam" id="PF09335"/>
    </source>
</evidence>
<keyword evidence="5 6" id="KW-0472">Membrane</keyword>
<evidence type="ECO:0000256" key="5">
    <source>
        <dbReference type="ARBA" id="ARBA00023136"/>
    </source>
</evidence>
<protein>
    <recommendedName>
        <fullName evidence="7">VTT domain-containing protein</fullName>
    </recommendedName>
</protein>
<proteinExistence type="predicted"/>
<evidence type="ECO:0000313" key="8">
    <source>
        <dbReference type="EMBL" id="OGM91876.1"/>
    </source>
</evidence>
<organism evidence="8 9">
    <name type="scientific">Candidatus Wolfebacteria bacterium RIFCSPHIGHO2_01_FULL_48_22</name>
    <dbReference type="NCBI Taxonomy" id="1802555"/>
    <lineage>
        <taxon>Bacteria</taxon>
        <taxon>Candidatus Wolfeibacteriota</taxon>
    </lineage>
</organism>
<dbReference type="InterPro" id="IPR032816">
    <property type="entry name" value="VTT_dom"/>
</dbReference>
<dbReference type="EMBL" id="MGIP01000005">
    <property type="protein sequence ID" value="OGM91876.1"/>
    <property type="molecule type" value="Genomic_DNA"/>
</dbReference>
<dbReference type="Proteomes" id="UP000177029">
    <property type="component" value="Unassembled WGS sequence"/>
</dbReference>
<comment type="subcellular location">
    <subcellularLocation>
        <location evidence="1">Cell membrane</location>
        <topology evidence="1">Multi-pass membrane protein</topology>
    </subcellularLocation>
</comment>
<keyword evidence="3 6" id="KW-0812">Transmembrane</keyword>
<accession>A0A1F8DTZ0</accession>
<reference evidence="8 9" key="1">
    <citation type="journal article" date="2016" name="Nat. Commun.">
        <title>Thousands of microbial genomes shed light on interconnected biogeochemical processes in an aquifer system.</title>
        <authorList>
            <person name="Anantharaman K."/>
            <person name="Brown C.T."/>
            <person name="Hug L.A."/>
            <person name="Sharon I."/>
            <person name="Castelle C.J."/>
            <person name="Probst A.J."/>
            <person name="Thomas B.C."/>
            <person name="Singh A."/>
            <person name="Wilkins M.J."/>
            <person name="Karaoz U."/>
            <person name="Brodie E.L."/>
            <person name="Williams K.H."/>
            <person name="Hubbard S.S."/>
            <person name="Banfield J.F."/>
        </authorList>
    </citation>
    <scope>NUCLEOTIDE SEQUENCE [LARGE SCALE GENOMIC DNA]</scope>
</reference>
<dbReference type="InterPro" id="IPR051311">
    <property type="entry name" value="DedA_domain"/>
</dbReference>
<feature type="transmembrane region" description="Helical" evidence="6">
    <location>
        <begin position="143"/>
        <end position="163"/>
    </location>
</feature>
<dbReference type="Pfam" id="PF09335">
    <property type="entry name" value="VTT_dom"/>
    <property type="match status" value="1"/>
</dbReference>
<feature type="transmembrane region" description="Helical" evidence="6">
    <location>
        <begin position="56"/>
        <end position="80"/>
    </location>
</feature>
<dbReference type="PANTHER" id="PTHR42709:SF6">
    <property type="entry name" value="UNDECAPRENYL PHOSPHATE TRANSPORTER A"/>
    <property type="match status" value="1"/>
</dbReference>
<keyword evidence="4 6" id="KW-1133">Transmembrane helix</keyword>
<name>A0A1F8DTZ0_9BACT</name>
<dbReference type="PANTHER" id="PTHR42709">
    <property type="entry name" value="ALKALINE PHOSPHATASE LIKE PROTEIN"/>
    <property type="match status" value="1"/>
</dbReference>
<evidence type="ECO:0000256" key="2">
    <source>
        <dbReference type="ARBA" id="ARBA00022475"/>
    </source>
</evidence>
<comment type="caution">
    <text evidence="8">The sequence shown here is derived from an EMBL/GenBank/DDBJ whole genome shotgun (WGS) entry which is preliminary data.</text>
</comment>
<sequence length="205" mass="23259">MVATILEWLASLVISVIDAIGYVGIFLLMVLDSFNIPIPSEVTMPFSGFLASKGSFSFWLVVLAGTVGSYIGSVASYYLAGWLITNRKKLFLHFILNDAFLEEANAWFVRYGSASIFFGRIIPIVRTFISLPAGLGRVPFRKFTYYTIAGSLMWSIFLTYIGWILGENWEHIRDYFHRFDIVVAVLIGAGVAWWAYRHFRVKRNG</sequence>
<evidence type="ECO:0000256" key="6">
    <source>
        <dbReference type="SAM" id="Phobius"/>
    </source>
</evidence>
<evidence type="ECO:0000256" key="4">
    <source>
        <dbReference type="ARBA" id="ARBA00022989"/>
    </source>
</evidence>
<dbReference type="GO" id="GO:0005886">
    <property type="term" value="C:plasma membrane"/>
    <property type="evidence" value="ECO:0007669"/>
    <property type="project" value="UniProtKB-SubCell"/>
</dbReference>
<feature type="transmembrane region" description="Helical" evidence="6">
    <location>
        <begin position="12"/>
        <end position="36"/>
    </location>
</feature>
<feature type="domain" description="VTT" evidence="7">
    <location>
        <begin position="38"/>
        <end position="163"/>
    </location>
</feature>
<evidence type="ECO:0000256" key="3">
    <source>
        <dbReference type="ARBA" id="ARBA00022692"/>
    </source>
</evidence>
<evidence type="ECO:0000256" key="1">
    <source>
        <dbReference type="ARBA" id="ARBA00004651"/>
    </source>
</evidence>
<dbReference type="AlphaFoldDB" id="A0A1F8DTZ0"/>